<evidence type="ECO:0000256" key="1">
    <source>
        <dbReference type="ARBA" id="ARBA00022737"/>
    </source>
</evidence>
<proteinExistence type="predicted"/>
<evidence type="ECO:0000259" key="3">
    <source>
        <dbReference type="Pfam" id="PF01844"/>
    </source>
</evidence>
<gene>
    <name evidence="5" type="ORF">QE424_002647</name>
</gene>
<feature type="region of interest" description="Disordered" evidence="2">
    <location>
        <begin position="259"/>
        <end position="316"/>
    </location>
</feature>
<protein>
    <submittedName>
        <fullName evidence="5">RHS repeat-associated protein</fullName>
    </submittedName>
</protein>
<reference evidence="5" key="1">
    <citation type="submission" date="2023-07" db="EMBL/GenBank/DDBJ databases">
        <title>Functional and genomic diversity of the sorghum phyllosphere microbiome.</title>
        <authorList>
            <person name="Shade A."/>
        </authorList>
    </citation>
    <scope>NUCLEOTIDE SEQUENCE</scope>
    <source>
        <strain evidence="5">SORGH_AS_0457</strain>
    </source>
</reference>
<dbReference type="Gene3D" id="2.180.10.10">
    <property type="entry name" value="RHS repeat-associated core"/>
    <property type="match status" value="1"/>
</dbReference>
<dbReference type="Gene3D" id="1.10.30.50">
    <property type="match status" value="1"/>
</dbReference>
<dbReference type="EMBL" id="JAUTAS010000001">
    <property type="protein sequence ID" value="MDQ1109488.1"/>
    <property type="molecule type" value="Genomic_DNA"/>
</dbReference>
<dbReference type="Pfam" id="PF01844">
    <property type="entry name" value="HNH"/>
    <property type="match status" value="1"/>
</dbReference>
<dbReference type="Proteomes" id="UP001226084">
    <property type="component" value="Unassembled WGS sequence"/>
</dbReference>
<sequence length="340" mass="36083">MNELKRACLAVMLIGSASERRRVPEVSSAVRAGTRRLPHRIMSVSKVINTLMRGWLILSLAAGPLQTAGAQESVEYIHTDALGSPVAVSDTNGNVIKRTVYEPYGAVGGGVVEDGPGYTGHVSDSATGLSYMQQRYYDPQSGRFLSVDPVTTDQNGAGNFGRYKYGNNNPYRFVDPDGRQERAAERFSDAFAGNPEAFEPLRPVAIAVTAVALGATPLVGPIAGVSFRKVVKESPTPEGTAGGPRSGKDFTRAGKREVIRQNKDANGGQTTCQGCGASTTPATQSQRGVPTPKNETRVDHIIPKAKGGDGAPSNGQVLCSQCNLEKGSKSEWVPPKERLP</sequence>
<dbReference type="Pfam" id="PF25023">
    <property type="entry name" value="TEN_YD-shell"/>
    <property type="match status" value="1"/>
</dbReference>
<evidence type="ECO:0000313" key="5">
    <source>
        <dbReference type="EMBL" id="MDQ1109488.1"/>
    </source>
</evidence>
<dbReference type="InterPro" id="IPR003615">
    <property type="entry name" value="HNH_nuc"/>
</dbReference>
<dbReference type="CDD" id="cd00085">
    <property type="entry name" value="HNHc"/>
    <property type="match status" value="1"/>
</dbReference>
<dbReference type="InterPro" id="IPR056823">
    <property type="entry name" value="TEN-like_YD-shell"/>
</dbReference>
<feature type="compositionally biased region" description="Polar residues" evidence="2">
    <location>
        <begin position="267"/>
        <end position="288"/>
    </location>
</feature>
<dbReference type="PANTHER" id="PTHR32305:SF15">
    <property type="entry name" value="PROTEIN RHSA-RELATED"/>
    <property type="match status" value="1"/>
</dbReference>
<evidence type="ECO:0000259" key="4">
    <source>
        <dbReference type="Pfam" id="PF25023"/>
    </source>
</evidence>
<feature type="domain" description="Teneurin-like YD-shell" evidence="4">
    <location>
        <begin position="76"/>
        <end position="170"/>
    </location>
</feature>
<evidence type="ECO:0000256" key="2">
    <source>
        <dbReference type="SAM" id="MobiDB-lite"/>
    </source>
</evidence>
<dbReference type="InterPro" id="IPR002711">
    <property type="entry name" value="HNH"/>
</dbReference>
<keyword evidence="1" id="KW-0677">Repeat</keyword>
<dbReference type="AlphaFoldDB" id="A0AAP5EFB6"/>
<dbReference type="InterPro" id="IPR050708">
    <property type="entry name" value="T6SS_VgrG/RHS"/>
</dbReference>
<dbReference type="InterPro" id="IPR022385">
    <property type="entry name" value="Rhs_assc_core"/>
</dbReference>
<dbReference type="NCBIfam" id="TIGR03696">
    <property type="entry name" value="Rhs_assc_core"/>
    <property type="match status" value="1"/>
</dbReference>
<name>A0AAP5EFB6_9GAMM</name>
<feature type="domain" description="HNH" evidence="3">
    <location>
        <begin position="272"/>
        <end position="328"/>
    </location>
</feature>
<comment type="caution">
    <text evidence="5">The sequence shown here is derived from an EMBL/GenBank/DDBJ whole genome shotgun (WGS) entry which is preliminary data.</text>
</comment>
<evidence type="ECO:0000313" key="6">
    <source>
        <dbReference type="Proteomes" id="UP001226084"/>
    </source>
</evidence>
<accession>A0AAP5EFB6</accession>
<dbReference type="PANTHER" id="PTHR32305">
    <property type="match status" value="1"/>
</dbReference>
<organism evidence="5 6">
    <name type="scientific">Stenotrophomonas rhizophila</name>
    <dbReference type="NCBI Taxonomy" id="216778"/>
    <lineage>
        <taxon>Bacteria</taxon>
        <taxon>Pseudomonadati</taxon>
        <taxon>Pseudomonadota</taxon>
        <taxon>Gammaproteobacteria</taxon>
        <taxon>Lysobacterales</taxon>
        <taxon>Lysobacteraceae</taxon>
        <taxon>Stenotrophomonas</taxon>
    </lineage>
</organism>